<dbReference type="Proteomes" id="UP001163046">
    <property type="component" value="Unassembled WGS sequence"/>
</dbReference>
<dbReference type="EMBL" id="MU825882">
    <property type="protein sequence ID" value="KAJ7385099.1"/>
    <property type="molecule type" value="Genomic_DNA"/>
</dbReference>
<dbReference type="OrthoDB" id="5951143at2759"/>
<comment type="caution">
    <text evidence="1">The sequence shown here is derived from an EMBL/GenBank/DDBJ whole genome shotgun (WGS) entry which is preliminary data.</text>
</comment>
<protein>
    <submittedName>
        <fullName evidence="1">Uncharacterized protein</fullName>
    </submittedName>
</protein>
<accession>A0A9W9ZQ17</accession>
<proteinExistence type="predicted"/>
<evidence type="ECO:0000313" key="2">
    <source>
        <dbReference type="Proteomes" id="UP001163046"/>
    </source>
</evidence>
<dbReference type="AlphaFoldDB" id="A0A9W9ZQ17"/>
<evidence type="ECO:0000313" key="1">
    <source>
        <dbReference type="EMBL" id="KAJ7385099.1"/>
    </source>
</evidence>
<sequence length="228" mass="26076">MKVNLGAKETAYVSFLDSFLETKRKKEKIVPRILYLHKRKIVPGGVKAEIARALEQHIEGMEPQFRSASFQHLWLELREPLTNVMRPRKLEELLNDLEKCHFGNALHSYEFPTDADSIKRDLVICKIGEILEKNGESSPKDKSENKGNHAHLWSLLKDPLTSCFKVAELSSLMNDLAQCLPRFELAGIKYKVPSKMSEVKRDVVICKVDEVFNEPYNDDGLLGSGKYF</sequence>
<keyword evidence="2" id="KW-1185">Reference proteome</keyword>
<gene>
    <name evidence="1" type="ORF">OS493_017467</name>
</gene>
<organism evidence="1 2">
    <name type="scientific">Desmophyllum pertusum</name>
    <dbReference type="NCBI Taxonomy" id="174260"/>
    <lineage>
        <taxon>Eukaryota</taxon>
        <taxon>Metazoa</taxon>
        <taxon>Cnidaria</taxon>
        <taxon>Anthozoa</taxon>
        <taxon>Hexacorallia</taxon>
        <taxon>Scleractinia</taxon>
        <taxon>Caryophylliina</taxon>
        <taxon>Caryophylliidae</taxon>
        <taxon>Desmophyllum</taxon>
    </lineage>
</organism>
<reference evidence="1" key="1">
    <citation type="submission" date="2023-01" db="EMBL/GenBank/DDBJ databases">
        <title>Genome assembly of the deep-sea coral Lophelia pertusa.</title>
        <authorList>
            <person name="Herrera S."/>
            <person name="Cordes E."/>
        </authorList>
    </citation>
    <scope>NUCLEOTIDE SEQUENCE</scope>
    <source>
        <strain evidence="1">USNM1676648</strain>
        <tissue evidence="1">Polyp</tissue>
    </source>
</reference>
<name>A0A9W9ZQ17_9CNID</name>